<evidence type="ECO:0000313" key="1">
    <source>
        <dbReference type="EMBL" id="KLU02055.1"/>
    </source>
</evidence>
<proteinExistence type="predicted"/>
<dbReference type="EMBL" id="LECT01000046">
    <property type="protein sequence ID" value="KLU02055.1"/>
    <property type="molecule type" value="Genomic_DNA"/>
</dbReference>
<evidence type="ECO:0000313" key="2">
    <source>
        <dbReference type="Proteomes" id="UP000036367"/>
    </source>
</evidence>
<dbReference type="AlphaFoldDB" id="A0A0J1B5F9"/>
<dbReference type="PATRIC" id="fig|595434.4.peg.5583"/>
<reference evidence="1" key="1">
    <citation type="submission" date="2015-05" db="EMBL/GenBank/DDBJ databases">
        <title>Permanent draft genome of Rhodopirellula islandicus K833.</title>
        <authorList>
            <person name="Kizina J."/>
            <person name="Richter M."/>
            <person name="Glockner F.O."/>
            <person name="Harder J."/>
        </authorList>
    </citation>
    <scope>NUCLEOTIDE SEQUENCE [LARGE SCALE GENOMIC DNA]</scope>
    <source>
        <strain evidence="1">K833</strain>
    </source>
</reference>
<protein>
    <submittedName>
        <fullName evidence="1">Uncharacterized protein</fullName>
    </submittedName>
</protein>
<dbReference type="Proteomes" id="UP000036367">
    <property type="component" value="Unassembled WGS sequence"/>
</dbReference>
<comment type="caution">
    <text evidence="1">The sequence shown here is derived from an EMBL/GenBank/DDBJ whole genome shotgun (WGS) entry which is preliminary data.</text>
</comment>
<gene>
    <name evidence="1" type="ORF">RISK_005881</name>
</gene>
<organism evidence="1 2">
    <name type="scientific">Rhodopirellula islandica</name>
    <dbReference type="NCBI Taxonomy" id="595434"/>
    <lineage>
        <taxon>Bacteria</taxon>
        <taxon>Pseudomonadati</taxon>
        <taxon>Planctomycetota</taxon>
        <taxon>Planctomycetia</taxon>
        <taxon>Pirellulales</taxon>
        <taxon>Pirellulaceae</taxon>
        <taxon>Rhodopirellula</taxon>
    </lineage>
</organism>
<sequence>MGQSIGLREDRSSASRFDPFDCPTCFYADLFFTLRARIL</sequence>
<keyword evidence="2" id="KW-1185">Reference proteome</keyword>
<dbReference type="STRING" id="595434.RISK_005881"/>
<name>A0A0J1B5F9_RHOIS</name>
<accession>A0A0J1B5F9</accession>